<dbReference type="EC" id="2.7.13.3" evidence="3"/>
<dbReference type="EMBL" id="JAUSTU010000024">
    <property type="protein sequence ID" value="MDQ0157309.1"/>
    <property type="molecule type" value="Genomic_DNA"/>
</dbReference>
<dbReference type="InterPro" id="IPR036890">
    <property type="entry name" value="HATPase_C_sf"/>
</dbReference>
<evidence type="ECO:0000256" key="4">
    <source>
        <dbReference type="ARBA" id="ARBA00015735"/>
    </source>
</evidence>
<evidence type="ECO:0000256" key="10">
    <source>
        <dbReference type="ARBA" id="ARBA00022777"/>
    </source>
</evidence>
<sequence length="452" mass="51598">MSIKTKLSWLLIGWSLLILVVASSIIYFSFLKVTENREMDNLADIGERLLETSEINDLFSEKMHPFYQSFIPDDGMIRILDRNGAIVFRAADDDELYELPVRASQVSRSEMVTLDGEMVALFSSPIYKNNEMIGSIELSRSMDDRIEDLDVLLTILIGVSLLLIVLAIFFGKWVSRVFLRPISVIGMTMNNIQKDGRFKKIQLRQSRRDEIYQLANHFNQMIDTLEIMFQKQEQFISDASHELKTPLTVIESYASMLKRWGKSDPELLDEAIEVIQDESKRLHHMVEQFLDLATMNQKPFEVENINITEICESTAKRLHMATNRKIVIEHDDEPLFALFNREKLIQVLIILLDNALKYSEKDIVLRTSQSINGPAIQIIDQGAGIPKEEIKRLFERFYRVDKSRTRTTGGSGLGLTIANTLIEQSGGSIEIDSEINKGTTVTVYLKAASSFS</sequence>
<name>A0ABT9V8P7_9BACL</name>
<dbReference type="InterPro" id="IPR036097">
    <property type="entry name" value="HisK_dim/P_sf"/>
</dbReference>
<dbReference type="Pfam" id="PF02518">
    <property type="entry name" value="HATPase_c"/>
    <property type="match status" value="1"/>
</dbReference>
<dbReference type="InterPro" id="IPR041610">
    <property type="entry name" value="ArlS_N"/>
</dbReference>
<evidence type="ECO:0000256" key="12">
    <source>
        <dbReference type="ARBA" id="ARBA00022989"/>
    </source>
</evidence>
<dbReference type="Proteomes" id="UP001231362">
    <property type="component" value="Unassembled WGS sequence"/>
</dbReference>
<dbReference type="InterPro" id="IPR005467">
    <property type="entry name" value="His_kinase_dom"/>
</dbReference>
<accession>A0ABT9V8P7</accession>
<dbReference type="CDD" id="cd00082">
    <property type="entry name" value="HisKA"/>
    <property type="match status" value="1"/>
</dbReference>
<proteinExistence type="predicted"/>
<keyword evidence="13" id="KW-0902">Two-component regulatory system</keyword>
<dbReference type="CDD" id="cd06225">
    <property type="entry name" value="HAMP"/>
    <property type="match status" value="1"/>
</dbReference>
<dbReference type="SUPFAM" id="SSF158472">
    <property type="entry name" value="HAMP domain-like"/>
    <property type="match status" value="1"/>
</dbReference>
<evidence type="ECO:0000256" key="3">
    <source>
        <dbReference type="ARBA" id="ARBA00012438"/>
    </source>
</evidence>
<dbReference type="RefSeq" id="WP_307151777.1">
    <property type="nucleotide sequence ID" value="NZ_JAUSTU010000024.1"/>
</dbReference>
<gene>
    <name evidence="18" type="ORF">J2S07_003638</name>
</gene>
<dbReference type="Gene3D" id="1.10.287.130">
    <property type="match status" value="1"/>
</dbReference>
<evidence type="ECO:0000256" key="9">
    <source>
        <dbReference type="ARBA" id="ARBA00022741"/>
    </source>
</evidence>
<dbReference type="InterPro" id="IPR003661">
    <property type="entry name" value="HisK_dim/P_dom"/>
</dbReference>
<dbReference type="InterPro" id="IPR050398">
    <property type="entry name" value="HssS/ArlS-like"/>
</dbReference>
<dbReference type="Gene3D" id="6.10.340.10">
    <property type="match status" value="1"/>
</dbReference>
<keyword evidence="7" id="KW-0808">Transferase</keyword>
<evidence type="ECO:0000256" key="13">
    <source>
        <dbReference type="ARBA" id="ARBA00023012"/>
    </source>
</evidence>
<dbReference type="InterPro" id="IPR003660">
    <property type="entry name" value="HAMP_dom"/>
</dbReference>
<dbReference type="GO" id="GO:0016301">
    <property type="term" value="F:kinase activity"/>
    <property type="evidence" value="ECO:0007669"/>
    <property type="project" value="UniProtKB-KW"/>
</dbReference>
<dbReference type="SMART" id="SM00304">
    <property type="entry name" value="HAMP"/>
    <property type="match status" value="1"/>
</dbReference>
<evidence type="ECO:0000256" key="14">
    <source>
        <dbReference type="ARBA" id="ARBA00023136"/>
    </source>
</evidence>
<dbReference type="PROSITE" id="PS50109">
    <property type="entry name" value="HIS_KIN"/>
    <property type="match status" value="1"/>
</dbReference>
<dbReference type="SUPFAM" id="SSF47384">
    <property type="entry name" value="Homodimeric domain of signal transducing histidine kinase"/>
    <property type="match status" value="1"/>
</dbReference>
<dbReference type="SMART" id="SM00388">
    <property type="entry name" value="HisKA"/>
    <property type="match status" value="1"/>
</dbReference>
<evidence type="ECO:0000256" key="1">
    <source>
        <dbReference type="ARBA" id="ARBA00000085"/>
    </source>
</evidence>
<feature type="transmembrane region" description="Helical" evidence="15">
    <location>
        <begin position="151"/>
        <end position="170"/>
    </location>
</feature>
<reference evidence="18 19" key="1">
    <citation type="submission" date="2023-07" db="EMBL/GenBank/DDBJ databases">
        <title>Genomic Encyclopedia of Type Strains, Phase IV (KMG-IV): sequencing the most valuable type-strain genomes for metagenomic binning, comparative biology and taxonomic classification.</title>
        <authorList>
            <person name="Goeker M."/>
        </authorList>
    </citation>
    <scope>NUCLEOTIDE SEQUENCE [LARGE SCALE GENOMIC DNA]</scope>
    <source>
        <strain evidence="18 19">DSM 23948</strain>
    </source>
</reference>
<dbReference type="PANTHER" id="PTHR45528">
    <property type="entry name" value="SENSOR HISTIDINE KINASE CPXA"/>
    <property type="match status" value="1"/>
</dbReference>
<keyword evidence="5" id="KW-1003">Cell membrane</keyword>
<evidence type="ECO:0000259" key="16">
    <source>
        <dbReference type="PROSITE" id="PS50109"/>
    </source>
</evidence>
<feature type="domain" description="Histidine kinase" evidence="16">
    <location>
        <begin position="238"/>
        <end position="449"/>
    </location>
</feature>
<keyword evidence="19" id="KW-1185">Reference proteome</keyword>
<dbReference type="InterPro" id="IPR004358">
    <property type="entry name" value="Sig_transdc_His_kin-like_C"/>
</dbReference>
<evidence type="ECO:0000256" key="5">
    <source>
        <dbReference type="ARBA" id="ARBA00022475"/>
    </source>
</evidence>
<comment type="subcellular location">
    <subcellularLocation>
        <location evidence="2">Cell membrane</location>
        <topology evidence="2">Multi-pass membrane protein</topology>
    </subcellularLocation>
</comment>
<dbReference type="CDD" id="cd00075">
    <property type="entry name" value="HATPase"/>
    <property type="match status" value="1"/>
</dbReference>
<keyword evidence="6" id="KW-0597">Phosphoprotein</keyword>
<dbReference type="Pfam" id="PF00672">
    <property type="entry name" value="HAMP"/>
    <property type="match status" value="1"/>
</dbReference>
<evidence type="ECO:0000313" key="18">
    <source>
        <dbReference type="EMBL" id="MDQ0157309.1"/>
    </source>
</evidence>
<dbReference type="Pfam" id="PF18719">
    <property type="entry name" value="ArlS_N"/>
    <property type="match status" value="1"/>
</dbReference>
<dbReference type="Gene3D" id="3.30.565.10">
    <property type="entry name" value="Histidine kinase-like ATPase, C-terminal domain"/>
    <property type="match status" value="1"/>
</dbReference>
<keyword evidence="10 18" id="KW-0418">Kinase</keyword>
<keyword evidence="11" id="KW-0067">ATP-binding</keyword>
<organism evidence="18 19">
    <name type="scientific">Anoxybacillus andreesenii</name>
    <dbReference type="NCBI Taxonomy" id="1325932"/>
    <lineage>
        <taxon>Bacteria</taxon>
        <taxon>Bacillati</taxon>
        <taxon>Bacillota</taxon>
        <taxon>Bacilli</taxon>
        <taxon>Bacillales</taxon>
        <taxon>Anoxybacillaceae</taxon>
        <taxon>Anoxybacillus</taxon>
    </lineage>
</organism>
<comment type="caution">
    <text evidence="18">The sequence shown here is derived from an EMBL/GenBank/DDBJ whole genome shotgun (WGS) entry which is preliminary data.</text>
</comment>
<comment type="catalytic activity">
    <reaction evidence="1">
        <text>ATP + protein L-histidine = ADP + protein N-phospho-L-histidine.</text>
        <dbReference type="EC" id="2.7.13.3"/>
    </reaction>
</comment>
<evidence type="ECO:0000256" key="7">
    <source>
        <dbReference type="ARBA" id="ARBA00022679"/>
    </source>
</evidence>
<evidence type="ECO:0000256" key="15">
    <source>
        <dbReference type="SAM" id="Phobius"/>
    </source>
</evidence>
<feature type="domain" description="HAMP" evidence="17">
    <location>
        <begin position="176"/>
        <end position="230"/>
    </location>
</feature>
<keyword evidence="12 15" id="KW-1133">Transmembrane helix</keyword>
<dbReference type="PANTHER" id="PTHR45528:SF12">
    <property type="entry name" value="SENSOR HISTIDINE KINASE ARSS"/>
    <property type="match status" value="1"/>
</dbReference>
<keyword evidence="14 15" id="KW-0472">Membrane</keyword>
<evidence type="ECO:0000256" key="6">
    <source>
        <dbReference type="ARBA" id="ARBA00022553"/>
    </source>
</evidence>
<dbReference type="SUPFAM" id="SSF55874">
    <property type="entry name" value="ATPase domain of HSP90 chaperone/DNA topoisomerase II/histidine kinase"/>
    <property type="match status" value="1"/>
</dbReference>
<dbReference type="SMART" id="SM00387">
    <property type="entry name" value="HATPase_c"/>
    <property type="match status" value="1"/>
</dbReference>
<keyword evidence="8 15" id="KW-0812">Transmembrane</keyword>
<dbReference type="InterPro" id="IPR003594">
    <property type="entry name" value="HATPase_dom"/>
</dbReference>
<feature type="transmembrane region" description="Helical" evidence="15">
    <location>
        <begin position="7"/>
        <end position="30"/>
    </location>
</feature>
<protein>
    <recommendedName>
        <fullName evidence="4">Signal transduction histidine-protein kinase ArlS</fullName>
        <ecNumber evidence="3">2.7.13.3</ecNumber>
    </recommendedName>
</protein>
<evidence type="ECO:0000256" key="8">
    <source>
        <dbReference type="ARBA" id="ARBA00022692"/>
    </source>
</evidence>
<evidence type="ECO:0000259" key="17">
    <source>
        <dbReference type="PROSITE" id="PS50885"/>
    </source>
</evidence>
<dbReference type="PRINTS" id="PR00344">
    <property type="entry name" value="BCTRLSENSOR"/>
</dbReference>
<evidence type="ECO:0000256" key="2">
    <source>
        <dbReference type="ARBA" id="ARBA00004651"/>
    </source>
</evidence>
<evidence type="ECO:0000313" key="19">
    <source>
        <dbReference type="Proteomes" id="UP001231362"/>
    </source>
</evidence>
<evidence type="ECO:0000256" key="11">
    <source>
        <dbReference type="ARBA" id="ARBA00022840"/>
    </source>
</evidence>
<dbReference type="Pfam" id="PF00512">
    <property type="entry name" value="HisKA"/>
    <property type="match status" value="1"/>
</dbReference>
<keyword evidence="9" id="KW-0547">Nucleotide-binding</keyword>
<dbReference type="PROSITE" id="PS50885">
    <property type="entry name" value="HAMP"/>
    <property type="match status" value="1"/>
</dbReference>